<feature type="compositionally biased region" description="Low complexity" evidence="5">
    <location>
        <begin position="98"/>
        <end position="122"/>
    </location>
</feature>
<evidence type="ECO:0000256" key="4">
    <source>
        <dbReference type="ARBA" id="ARBA00023136"/>
    </source>
</evidence>
<feature type="non-terminal residue" evidence="6">
    <location>
        <position position="1"/>
    </location>
</feature>
<keyword evidence="2" id="KW-0812">Transmembrane</keyword>
<evidence type="ECO:0000256" key="3">
    <source>
        <dbReference type="ARBA" id="ARBA00022989"/>
    </source>
</evidence>
<dbReference type="InterPro" id="IPR023271">
    <property type="entry name" value="Aquaporin-like"/>
</dbReference>
<keyword evidence="7" id="KW-1185">Reference proteome</keyword>
<reference evidence="6" key="1">
    <citation type="submission" date="2023-10" db="EMBL/GenBank/DDBJ databases">
        <authorList>
            <person name="Chen Y."/>
            <person name="Shah S."/>
            <person name="Dougan E. K."/>
            <person name="Thang M."/>
            <person name="Chan C."/>
        </authorList>
    </citation>
    <scope>NUCLEOTIDE SEQUENCE [LARGE SCALE GENOMIC DNA]</scope>
</reference>
<gene>
    <name evidence="6" type="ORF">PCOR1329_LOCUS66449</name>
</gene>
<evidence type="ECO:0000313" key="6">
    <source>
        <dbReference type="EMBL" id="CAK0884548.1"/>
    </source>
</evidence>
<comment type="caution">
    <text evidence="6">The sequence shown here is derived from an EMBL/GenBank/DDBJ whole genome shotgun (WGS) entry which is preliminary data.</text>
</comment>
<keyword evidence="3" id="KW-1133">Transmembrane helix</keyword>
<feature type="region of interest" description="Disordered" evidence="5">
    <location>
        <begin position="74"/>
        <end position="126"/>
    </location>
</feature>
<protein>
    <submittedName>
        <fullName evidence="6">Uncharacterized protein</fullName>
    </submittedName>
</protein>
<evidence type="ECO:0000313" key="7">
    <source>
        <dbReference type="Proteomes" id="UP001189429"/>
    </source>
</evidence>
<feature type="region of interest" description="Disordered" evidence="5">
    <location>
        <begin position="355"/>
        <end position="383"/>
    </location>
</feature>
<evidence type="ECO:0000256" key="1">
    <source>
        <dbReference type="ARBA" id="ARBA00004141"/>
    </source>
</evidence>
<dbReference type="SUPFAM" id="SSF81338">
    <property type="entry name" value="Aquaporin-like"/>
    <property type="match status" value="1"/>
</dbReference>
<dbReference type="Gene3D" id="1.20.1080.10">
    <property type="entry name" value="Glycerol uptake facilitator protein"/>
    <property type="match status" value="1"/>
</dbReference>
<comment type="subcellular location">
    <subcellularLocation>
        <location evidence="1">Membrane</location>
        <topology evidence="1">Multi-pass membrane protein</topology>
    </subcellularLocation>
</comment>
<accession>A0ABN9WGL8</accession>
<sequence length="395" mass="41445">RVSLLDHGSCARSGDPREWLFPPGLCVLTFLGLARLPGGRTGLGQARTLVRRSGRSLVRPAPSCTCGALLPSVRSSSSAARPGGRERARASSQGGGAPRRPSAPSEQPSASSEGGAGASSASSRRREACGEPPEEWLWHVAGCIAADWLAGGPHVSPGASLAALALGMADYPEFLCRFGGQVAGALLAWPFCGIIGAPLGLKPLGGPSFDPALLPLEQAALYEASAAFLLNLAVLSLNHAERLVPLRRFYLLKAGLTAAVIRVMLQAHRPTGPAMSPRVRFRLRVLQLLCPVRAAGIVGAARLSGALRLLLGRLPRRRPRSGLRVRARHRAPPLRGRASGRGRCLRGAEAQAALTRGGVRRQSRAASARLRPPRGRSRTSGPLEASCFVFHPASG</sequence>
<name>A0ABN9WGL8_9DINO</name>
<proteinExistence type="predicted"/>
<organism evidence="6 7">
    <name type="scientific">Prorocentrum cordatum</name>
    <dbReference type="NCBI Taxonomy" id="2364126"/>
    <lineage>
        <taxon>Eukaryota</taxon>
        <taxon>Sar</taxon>
        <taxon>Alveolata</taxon>
        <taxon>Dinophyceae</taxon>
        <taxon>Prorocentrales</taxon>
        <taxon>Prorocentraceae</taxon>
        <taxon>Prorocentrum</taxon>
    </lineage>
</organism>
<keyword evidence="4" id="KW-0472">Membrane</keyword>
<evidence type="ECO:0000256" key="5">
    <source>
        <dbReference type="SAM" id="MobiDB-lite"/>
    </source>
</evidence>
<dbReference type="EMBL" id="CAUYUJ010018560">
    <property type="protein sequence ID" value="CAK0884548.1"/>
    <property type="molecule type" value="Genomic_DNA"/>
</dbReference>
<dbReference type="Proteomes" id="UP001189429">
    <property type="component" value="Unassembled WGS sequence"/>
</dbReference>
<evidence type="ECO:0000256" key="2">
    <source>
        <dbReference type="ARBA" id="ARBA00022692"/>
    </source>
</evidence>